<dbReference type="AlphaFoldDB" id="A0A151IUS3"/>
<protein>
    <submittedName>
        <fullName evidence="1">Putative nuclease HARBI1</fullName>
    </submittedName>
</protein>
<evidence type="ECO:0000313" key="2">
    <source>
        <dbReference type="Proteomes" id="UP000078492"/>
    </source>
</evidence>
<evidence type="ECO:0000313" key="1">
    <source>
        <dbReference type="EMBL" id="KYN11025.1"/>
    </source>
</evidence>
<accession>A0A151IUS3</accession>
<reference evidence="1 2" key="1">
    <citation type="submission" date="2015-09" db="EMBL/GenBank/DDBJ databases">
        <title>Trachymyrmex cornetzi WGS genome.</title>
        <authorList>
            <person name="Nygaard S."/>
            <person name="Hu H."/>
            <person name="Boomsma J."/>
            <person name="Zhang G."/>
        </authorList>
    </citation>
    <scope>NUCLEOTIDE SEQUENCE [LARGE SCALE GENOMIC DNA]</scope>
    <source>
        <strain evidence="1">Tcor2-1</strain>
        <tissue evidence="1">Whole body</tissue>
    </source>
</reference>
<keyword evidence="2" id="KW-1185">Reference proteome</keyword>
<dbReference type="EMBL" id="KQ980962">
    <property type="protein sequence ID" value="KYN11025.1"/>
    <property type="molecule type" value="Genomic_DNA"/>
</dbReference>
<feature type="non-terminal residue" evidence="1">
    <location>
        <position position="1"/>
    </location>
</feature>
<sequence>RNMAEGYLAWNLLILKERVRIMERKVERKVLRDAQNPFELPYNEFLAYFRVNKELIMDLTNILRPHLQAQHNSGLAPEIQVLAAIRFFANGSYQRPARNQCELQISQPSASRCIRKVARLINMYLLRERLKFPMTQVERAIARNKFTQAPQSFPGAIGAIDCTYINILAPPIHEEAYVNHHGNHSLNVQAVRLHTTYIFYLRVFERIKILLKMKCKYIFLDSRSRFKNLKY</sequence>
<dbReference type="Proteomes" id="UP000078492">
    <property type="component" value="Unassembled WGS sequence"/>
</dbReference>
<gene>
    <name evidence="1" type="ORF">ALC57_16828</name>
</gene>
<name>A0A151IUS3_9HYME</name>
<organism evidence="1 2">
    <name type="scientific">Trachymyrmex cornetzi</name>
    <dbReference type="NCBI Taxonomy" id="471704"/>
    <lineage>
        <taxon>Eukaryota</taxon>
        <taxon>Metazoa</taxon>
        <taxon>Ecdysozoa</taxon>
        <taxon>Arthropoda</taxon>
        <taxon>Hexapoda</taxon>
        <taxon>Insecta</taxon>
        <taxon>Pterygota</taxon>
        <taxon>Neoptera</taxon>
        <taxon>Endopterygota</taxon>
        <taxon>Hymenoptera</taxon>
        <taxon>Apocrita</taxon>
        <taxon>Aculeata</taxon>
        <taxon>Formicoidea</taxon>
        <taxon>Formicidae</taxon>
        <taxon>Myrmicinae</taxon>
        <taxon>Trachymyrmex</taxon>
    </lineage>
</organism>
<dbReference type="STRING" id="471704.A0A151IUS3"/>
<proteinExistence type="predicted"/>